<dbReference type="EMBL" id="JAAROV010000002">
    <property type="protein sequence ID" value="MBC1316602.1"/>
    <property type="molecule type" value="Genomic_DNA"/>
</dbReference>
<protein>
    <submittedName>
        <fullName evidence="1">P27 family phage terminase small subunit</fullName>
    </submittedName>
</protein>
<evidence type="ECO:0000313" key="2">
    <source>
        <dbReference type="Proteomes" id="UP000543379"/>
    </source>
</evidence>
<accession>A0A841XN21</accession>
<dbReference type="Proteomes" id="UP000543379">
    <property type="component" value="Unassembled WGS sequence"/>
</dbReference>
<reference evidence="1 2" key="1">
    <citation type="submission" date="2020-03" db="EMBL/GenBank/DDBJ databases">
        <title>Soil Listeria distribution.</title>
        <authorList>
            <person name="Liao J."/>
            <person name="Wiedmann M."/>
        </authorList>
    </citation>
    <scope>NUCLEOTIDE SEQUENCE [LARGE SCALE GENOMIC DNA]</scope>
    <source>
        <strain evidence="1 2">FSL L7-1816</strain>
    </source>
</reference>
<comment type="caution">
    <text evidence="1">The sequence shown here is derived from an EMBL/GenBank/DDBJ whole genome shotgun (WGS) entry which is preliminary data.</text>
</comment>
<sequence length="103" mass="11525">MSMAKIKKQLLSSVNSNDEVEKEKVDRYINLLNIFYELDKSIKTNGVMVETINASQRFLKPNPAIAEKNKINASLIALGRDINCNLPPPDKKKGDSYIASDLT</sequence>
<gene>
    <name evidence="1" type="ORF">HB811_07440</name>
</gene>
<dbReference type="AlphaFoldDB" id="A0A841XN21"/>
<proteinExistence type="predicted"/>
<evidence type="ECO:0000313" key="1">
    <source>
        <dbReference type="EMBL" id="MBC1316602.1"/>
    </source>
</evidence>
<organism evidence="1 2">
    <name type="scientific">Listeria booriae</name>
    <dbReference type="NCBI Taxonomy" id="1552123"/>
    <lineage>
        <taxon>Bacteria</taxon>
        <taxon>Bacillati</taxon>
        <taxon>Bacillota</taxon>
        <taxon>Bacilli</taxon>
        <taxon>Bacillales</taxon>
        <taxon>Listeriaceae</taxon>
        <taxon>Listeria</taxon>
    </lineage>
</organism>
<dbReference type="RefSeq" id="WP_185382232.1">
    <property type="nucleotide sequence ID" value="NZ_JAAROV010000002.1"/>
</dbReference>
<dbReference type="Pfam" id="PF05119">
    <property type="entry name" value="Terminase_4"/>
    <property type="match status" value="1"/>
</dbReference>
<dbReference type="InterPro" id="IPR006448">
    <property type="entry name" value="Phage_term_ssu_P27"/>
</dbReference>
<name>A0A841XN21_9LIST</name>